<name>A0A0V1DR47_TRIPS</name>
<dbReference type="EMBL" id="JYDR01000770">
    <property type="protein sequence ID" value="KRY63924.1"/>
    <property type="molecule type" value="Genomic_DNA"/>
</dbReference>
<dbReference type="Proteomes" id="UP000054632">
    <property type="component" value="Unassembled WGS sequence"/>
</dbReference>
<protein>
    <submittedName>
        <fullName evidence="1">Uncharacterized protein</fullName>
    </submittedName>
</protein>
<dbReference type="AlphaFoldDB" id="A0A0V1DR47"/>
<proteinExistence type="predicted"/>
<reference evidence="1 2" key="1">
    <citation type="submission" date="2015-01" db="EMBL/GenBank/DDBJ databases">
        <title>Evolution of Trichinella species and genotypes.</title>
        <authorList>
            <person name="Korhonen P.K."/>
            <person name="Edoardo P."/>
            <person name="Giuseppe L.R."/>
            <person name="Gasser R.B."/>
        </authorList>
    </citation>
    <scope>NUCLEOTIDE SEQUENCE [LARGE SCALE GENOMIC DNA]</scope>
    <source>
        <strain evidence="1">ISS13</strain>
    </source>
</reference>
<organism evidence="1 2">
    <name type="scientific">Trichinella pseudospiralis</name>
    <name type="common">Parasitic roundworm</name>
    <dbReference type="NCBI Taxonomy" id="6337"/>
    <lineage>
        <taxon>Eukaryota</taxon>
        <taxon>Metazoa</taxon>
        <taxon>Ecdysozoa</taxon>
        <taxon>Nematoda</taxon>
        <taxon>Enoplea</taxon>
        <taxon>Dorylaimia</taxon>
        <taxon>Trichinellida</taxon>
        <taxon>Trichinellidae</taxon>
        <taxon>Trichinella</taxon>
    </lineage>
</organism>
<evidence type="ECO:0000313" key="1">
    <source>
        <dbReference type="EMBL" id="KRY63924.1"/>
    </source>
</evidence>
<sequence length="33" mass="4171">MLHFEDFEKSILLNDREYSQRRVIFQERRVSVE</sequence>
<comment type="caution">
    <text evidence="1">The sequence shown here is derived from an EMBL/GenBank/DDBJ whole genome shotgun (WGS) entry which is preliminary data.</text>
</comment>
<gene>
    <name evidence="1" type="ORF">T4A_1135</name>
</gene>
<accession>A0A0V1DR47</accession>
<evidence type="ECO:0000313" key="2">
    <source>
        <dbReference type="Proteomes" id="UP000054632"/>
    </source>
</evidence>